<evidence type="ECO:0000313" key="2">
    <source>
        <dbReference type="Proteomes" id="UP001165064"/>
    </source>
</evidence>
<dbReference type="EMBL" id="BSXS01000893">
    <property type="protein sequence ID" value="GME74312.1"/>
    <property type="molecule type" value="Genomic_DNA"/>
</dbReference>
<organism evidence="1 2">
    <name type="scientific">Ambrosiozyma monospora</name>
    <name type="common">Yeast</name>
    <name type="synonym">Endomycopsis monosporus</name>
    <dbReference type="NCBI Taxonomy" id="43982"/>
    <lineage>
        <taxon>Eukaryota</taxon>
        <taxon>Fungi</taxon>
        <taxon>Dikarya</taxon>
        <taxon>Ascomycota</taxon>
        <taxon>Saccharomycotina</taxon>
        <taxon>Pichiomycetes</taxon>
        <taxon>Pichiales</taxon>
        <taxon>Pichiaceae</taxon>
        <taxon>Ambrosiozyma</taxon>
    </lineage>
</organism>
<keyword evidence="2" id="KW-1185">Reference proteome</keyword>
<reference evidence="1" key="1">
    <citation type="submission" date="2023-04" db="EMBL/GenBank/DDBJ databases">
        <title>Ambrosiozyma monospora NBRC 10751.</title>
        <authorList>
            <person name="Ichikawa N."/>
            <person name="Sato H."/>
            <person name="Tonouchi N."/>
        </authorList>
    </citation>
    <scope>NUCLEOTIDE SEQUENCE</scope>
    <source>
        <strain evidence="1">NBRC 10751</strain>
    </source>
</reference>
<protein>
    <submittedName>
        <fullName evidence="1">Unnamed protein product</fullName>
    </submittedName>
</protein>
<proteinExistence type="predicted"/>
<evidence type="ECO:0000313" key="1">
    <source>
        <dbReference type="EMBL" id="GME74312.1"/>
    </source>
</evidence>
<gene>
    <name evidence="1" type="ORF">Amon02_000172300</name>
</gene>
<accession>A0ACB5SVG7</accession>
<comment type="caution">
    <text evidence="1">The sequence shown here is derived from an EMBL/GenBank/DDBJ whole genome shotgun (WGS) entry which is preliminary data.</text>
</comment>
<dbReference type="Proteomes" id="UP001165064">
    <property type="component" value="Unassembled WGS sequence"/>
</dbReference>
<sequence>MSSINSSFLTNRTTLHVANLAKSLKWYTENLLMTQVKVIETPSYKSGFVVYDSQGQPNKGKPLAQRSGVVELRQLLNSNAKVYSGNSDPYRGFGHLCVSVSNIVQSQKELLEKGVDFKKKLEDGRQHNIAFILDPDGYWIELIENEINKKDGELDHSSDRMNHSMIRVKDPVKSLSFYRDVLGMKLFSTRKFPEASFDLYFLGYEHTPNYTENKEDVVPQATRQSIIELTHNYGTENDDSSYYVFGKDKDVIGFESFTISCDNAKSFTESIKDKVDWVTKYDDAKKTAVLADPDGYRVQIQSYDTPALN</sequence>
<name>A0ACB5SVG7_AMBMO</name>